<keyword evidence="2" id="KW-0732">Signal</keyword>
<keyword evidence="4" id="KW-1185">Reference proteome</keyword>
<sequence length="152" mass="16320">MMMMIKSVLLMALIGATLAGPSLRSKRDDGSSSDGSDGFPVVESDAKFEGSGDVEASGAEAENTQEPKFEEEEELKEEHHDHSEHTMTEEETVKEEPAQPETPVIVVEHPQEVKEESTTEPAPMTTTTHANSGATSLTTAAFAVFSLVCLVL</sequence>
<evidence type="ECO:0000256" key="2">
    <source>
        <dbReference type="SAM" id="SignalP"/>
    </source>
</evidence>
<evidence type="ECO:0000313" key="3">
    <source>
        <dbReference type="EMBL" id="CAB3409534.1"/>
    </source>
</evidence>
<name>A0A8S1FE40_9PELO</name>
<reference evidence="3 4" key="1">
    <citation type="submission" date="2020-04" db="EMBL/GenBank/DDBJ databases">
        <authorList>
            <person name="Laetsch R D."/>
            <person name="Stevens L."/>
            <person name="Kumar S."/>
            <person name="Blaxter L. M."/>
        </authorList>
    </citation>
    <scope>NUCLEOTIDE SEQUENCE [LARGE SCALE GENOMIC DNA]</scope>
</reference>
<evidence type="ECO:0000313" key="4">
    <source>
        <dbReference type="Proteomes" id="UP000494206"/>
    </source>
</evidence>
<feature type="region of interest" description="Disordered" evidence="1">
    <location>
        <begin position="21"/>
        <end position="131"/>
    </location>
</feature>
<gene>
    <name evidence="3" type="ORF">CBOVIS_LOCUS11175</name>
</gene>
<protein>
    <submittedName>
        <fullName evidence="3">Uncharacterized protein</fullName>
    </submittedName>
</protein>
<feature type="compositionally biased region" description="Basic and acidic residues" evidence="1">
    <location>
        <begin position="76"/>
        <end position="88"/>
    </location>
</feature>
<evidence type="ECO:0000256" key="1">
    <source>
        <dbReference type="SAM" id="MobiDB-lite"/>
    </source>
</evidence>
<proteinExistence type="predicted"/>
<dbReference type="EMBL" id="CADEPM010000008">
    <property type="protein sequence ID" value="CAB3409534.1"/>
    <property type="molecule type" value="Genomic_DNA"/>
</dbReference>
<accession>A0A8S1FE40</accession>
<dbReference type="AlphaFoldDB" id="A0A8S1FE40"/>
<organism evidence="3 4">
    <name type="scientific">Caenorhabditis bovis</name>
    <dbReference type="NCBI Taxonomy" id="2654633"/>
    <lineage>
        <taxon>Eukaryota</taxon>
        <taxon>Metazoa</taxon>
        <taxon>Ecdysozoa</taxon>
        <taxon>Nematoda</taxon>
        <taxon>Chromadorea</taxon>
        <taxon>Rhabditida</taxon>
        <taxon>Rhabditina</taxon>
        <taxon>Rhabditomorpha</taxon>
        <taxon>Rhabditoidea</taxon>
        <taxon>Rhabditidae</taxon>
        <taxon>Peloderinae</taxon>
        <taxon>Caenorhabditis</taxon>
    </lineage>
</organism>
<feature type="signal peptide" evidence="2">
    <location>
        <begin position="1"/>
        <end position="19"/>
    </location>
</feature>
<feature type="compositionally biased region" description="Low complexity" evidence="1">
    <location>
        <begin position="119"/>
        <end position="128"/>
    </location>
</feature>
<dbReference type="Proteomes" id="UP000494206">
    <property type="component" value="Unassembled WGS sequence"/>
</dbReference>
<comment type="caution">
    <text evidence="3">The sequence shown here is derived from an EMBL/GenBank/DDBJ whole genome shotgun (WGS) entry which is preliminary data.</text>
</comment>
<feature type="chain" id="PRO_5035916989" evidence="2">
    <location>
        <begin position="20"/>
        <end position="152"/>
    </location>
</feature>